<dbReference type="NCBIfam" id="TIGR03519">
    <property type="entry name" value="T9SS_PorP_fam"/>
    <property type="match status" value="1"/>
</dbReference>
<dbReference type="RefSeq" id="WP_258543590.1">
    <property type="nucleotide sequence ID" value="NZ_OU015584.1"/>
</dbReference>
<proteinExistence type="predicted"/>
<dbReference type="KEGG" id="ptan:CRYO30217_03415"/>
<dbReference type="Proteomes" id="UP000683507">
    <property type="component" value="Chromosome"/>
</dbReference>
<organism evidence="1 2">
    <name type="scientific">Parvicella tangerina</name>
    <dbReference type="NCBI Taxonomy" id="2829795"/>
    <lineage>
        <taxon>Bacteria</taxon>
        <taxon>Pseudomonadati</taxon>
        <taxon>Bacteroidota</taxon>
        <taxon>Flavobacteriia</taxon>
        <taxon>Flavobacteriales</taxon>
        <taxon>Parvicellaceae</taxon>
        <taxon>Parvicella</taxon>
    </lineage>
</organism>
<accession>A0A916NEP8</accession>
<evidence type="ECO:0000313" key="2">
    <source>
        <dbReference type="Proteomes" id="UP000683507"/>
    </source>
</evidence>
<dbReference type="Pfam" id="PF11751">
    <property type="entry name" value="PorP_SprF"/>
    <property type="match status" value="1"/>
</dbReference>
<evidence type="ECO:0008006" key="3">
    <source>
        <dbReference type="Google" id="ProtNLM"/>
    </source>
</evidence>
<dbReference type="EMBL" id="OU015584">
    <property type="protein sequence ID" value="CAG5087205.1"/>
    <property type="molecule type" value="Genomic_DNA"/>
</dbReference>
<evidence type="ECO:0000313" key="1">
    <source>
        <dbReference type="EMBL" id="CAG5087205.1"/>
    </source>
</evidence>
<protein>
    <recommendedName>
        <fullName evidence="3">Type IX secretion system membrane protein PorP/SprF</fullName>
    </recommendedName>
</protein>
<gene>
    <name evidence="1" type="ORF">CRYO30217_03415</name>
</gene>
<dbReference type="InterPro" id="IPR019861">
    <property type="entry name" value="PorP/SprF_Bacteroidetes"/>
</dbReference>
<name>A0A916NEP8_9FLAO</name>
<sequence>MRSLIIFSTITISMLLGIKTVTQQEAMASQYMFNGLFVNPAYAGSHKFFSTTLGFRKQWVAVEGAPQTMVASIDGPLMDNKMGVGLVVANDQIGVSRNTDIVANYAYNIKLGEGKMAFGLKAGFSQYKATVSDLTYWDQEDPIYSSDLVGQTIPRFGFGAYYHVPAKWFAGLSIPTLVAYQKDHKFNLNVHDASFLRRHYYLMGGYIFTIDDKWKIKPSTLIKYVKSAPVQVDINCNVFFKDMIIAGLSYRTGDAMVAIVQYQANQQFRVGYAYDYTLSQLGDYSKGSHEIMVGFDFGKDVPTVRTPRFL</sequence>
<reference evidence="1" key="1">
    <citation type="submission" date="2021-04" db="EMBL/GenBank/DDBJ databases">
        <authorList>
            <person name="Rodrigo-Torres L."/>
            <person name="Arahal R. D."/>
            <person name="Lucena T."/>
        </authorList>
    </citation>
    <scope>NUCLEOTIDE SEQUENCE</scope>
    <source>
        <strain evidence="1">AS29M-1</strain>
    </source>
</reference>
<dbReference type="AlphaFoldDB" id="A0A916NEP8"/>
<keyword evidence="2" id="KW-1185">Reference proteome</keyword>